<sequence length="108" mass="12321">MDDLWGSISEISILFHRLECVKTERSLAFRTLSDQRMYQLHEWPGMIKARNNDGFQVDVEEHGHMPLISPKGTTTTSRCSSLISVSSWTLLNQLSILQSSVVQLDSRQ</sequence>
<comment type="caution">
    <text evidence="1">The sequence shown here is derived from an EMBL/GenBank/DDBJ whole genome shotgun (WGS) entry which is preliminary data.</text>
</comment>
<proteinExistence type="predicted"/>
<protein>
    <submittedName>
        <fullName evidence="1">Uncharacterized protein</fullName>
    </submittedName>
</protein>
<reference evidence="1 2" key="1">
    <citation type="submission" date="2024-01" db="EMBL/GenBank/DDBJ databases">
        <title>The genomes of 5 underutilized Papilionoideae crops provide insights into root nodulation and disease resistanc.</title>
        <authorList>
            <person name="Jiang F."/>
        </authorList>
    </citation>
    <scope>NUCLEOTIDE SEQUENCE [LARGE SCALE GENOMIC DNA]</scope>
    <source>
        <strain evidence="1">LVBAO_FW01</strain>
        <tissue evidence="1">Leaves</tissue>
    </source>
</reference>
<dbReference type="EMBL" id="JAYMYQ010000008">
    <property type="protein sequence ID" value="KAK7315753.1"/>
    <property type="molecule type" value="Genomic_DNA"/>
</dbReference>
<organism evidence="1 2">
    <name type="scientific">Canavalia gladiata</name>
    <name type="common">Sword bean</name>
    <name type="synonym">Dolichos gladiatus</name>
    <dbReference type="NCBI Taxonomy" id="3824"/>
    <lineage>
        <taxon>Eukaryota</taxon>
        <taxon>Viridiplantae</taxon>
        <taxon>Streptophyta</taxon>
        <taxon>Embryophyta</taxon>
        <taxon>Tracheophyta</taxon>
        <taxon>Spermatophyta</taxon>
        <taxon>Magnoliopsida</taxon>
        <taxon>eudicotyledons</taxon>
        <taxon>Gunneridae</taxon>
        <taxon>Pentapetalae</taxon>
        <taxon>rosids</taxon>
        <taxon>fabids</taxon>
        <taxon>Fabales</taxon>
        <taxon>Fabaceae</taxon>
        <taxon>Papilionoideae</taxon>
        <taxon>50 kb inversion clade</taxon>
        <taxon>NPAAA clade</taxon>
        <taxon>indigoferoid/millettioid clade</taxon>
        <taxon>Phaseoleae</taxon>
        <taxon>Canavalia</taxon>
    </lineage>
</organism>
<evidence type="ECO:0000313" key="2">
    <source>
        <dbReference type="Proteomes" id="UP001367508"/>
    </source>
</evidence>
<name>A0AAN9Q1P2_CANGL</name>
<gene>
    <name evidence="1" type="ORF">VNO77_34325</name>
</gene>
<evidence type="ECO:0000313" key="1">
    <source>
        <dbReference type="EMBL" id="KAK7315753.1"/>
    </source>
</evidence>
<dbReference type="Proteomes" id="UP001367508">
    <property type="component" value="Unassembled WGS sequence"/>
</dbReference>
<accession>A0AAN9Q1P2</accession>
<keyword evidence="2" id="KW-1185">Reference proteome</keyword>
<dbReference type="AlphaFoldDB" id="A0AAN9Q1P2"/>